<accession>A0A833RLG5</accession>
<proteinExistence type="predicted"/>
<reference evidence="3" key="1">
    <citation type="submission" date="2020-01" db="EMBL/GenBank/DDBJ databases">
        <title>Genome sequence of Kobresia littledalei, the first chromosome-level genome in the family Cyperaceae.</title>
        <authorList>
            <person name="Qu G."/>
        </authorList>
    </citation>
    <scope>NUCLEOTIDE SEQUENCE</scope>
    <source>
        <strain evidence="3">C.B.Clarke</strain>
        <tissue evidence="3">Leaf</tissue>
    </source>
</reference>
<sequence length="264" mass="29115">MSDRTSEHAGTLVSRVARHLNRKLSDVVTLLLNHKSAGSIGAVAGFAIAVVFAWKVFRPSQPRPRPKRRTNSASNGRSGGGHVTGSDESDLGVVRSPRQLAQGDNMRRKLGGCRKVTCQLLGVILEEKSPEELQKHVTVRESAVKVLSELAKHCDLYLMETVLDDETEERVLSALEAAGIFGPGSLMKEKVLFCSTEIGRTSFVRQLESDLHIDTNLDVISQLSRFIGRQLYISAMEEGQIEIPNKLFGTTENHTVKEKQVKEV</sequence>
<dbReference type="OrthoDB" id="77656at2759"/>
<dbReference type="Pfam" id="PF22978">
    <property type="entry name" value="HAD_Pex22"/>
    <property type="match status" value="1"/>
</dbReference>
<dbReference type="GO" id="GO:0007031">
    <property type="term" value="P:peroxisome organization"/>
    <property type="evidence" value="ECO:0007669"/>
    <property type="project" value="InterPro"/>
</dbReference>
<name>A0A833RLG5_9POAL</name>
<organism evidence="3 4">
    <name type="scientific">Carex littledalei</name>
    <dbReference type="NCBI Taxonomy" id="544730"/>
    <lineage>
        <taxon>Eukaryota</taxon>
        <taxon>Viridiplantae</taxon>
        <taxon>Streptophyta</taxon>
        <taxon>Embryophyta</taxon>
        <taxon>Tracheophyta</taxon>
        <taxon>Spermatophyta</taxon>
        <taxon>Magnoliopsida</taxon>
        <taxon>Liliopsida</taxon>
        <taxon>Poales</taxon>
        <taxon>Cyperaceae</taxon>
        <taxon>Cyperoideae</taxon>
        <taxon>Cariceae</taxon>
        <taxon>Carex</taxon>
        <taxon>Carex subgen. Euthyceras</taxon>
    </lineage>
</organism>
<gene>
    <name evidence="3" type="ORF">FCM35_KLT10095</name>
</gene>
<evidence type="ECO:0000313" key="3">
    <source>
        <dbReference type="EMBL" id="KAF3341251.1"/>
    </source>
</evidence>
<keyword evidence="2" id="KW-0472">Membrane</keyword>
<keyword evidence="2" id="KW-0812">Transmembrane</keyword>
<evidence type="ECO:0000313" key="4">
    <source>
        <dbReference type="Proteomes" id="UP000623129"/>
    </source>
</evidence>
<keyword evidence="2" id="KW-1133">Transmembrane helix</keyword>
<feature type="region of interest" description="Disordered" evidence="1">
    <location>
        <begin position="60"/>
        <end position="98"/>
    </location>
</feature>
<dbReference type="InterPro" id="IPR037485">
    <property type="entry name" value="PEX22"/>
</dbReference>
<protein>
    <submittedName>
        <fullName evidence="3">Peroxisome biogenesis protein 22-like protein</fullName>
    </submittedName>
</protein>
<keyword evidence="4" id="KW-1185">Reference proteome</keyword>
<comment type="caution">
    <text evidence="3">The sequence shown here is derived from an EMBL/GenBank/DDBJ whole genome shotgun (WGS) entry which is preliminary data.</text>
</comment>
<dbReference type="Proteomes" id="UP000623129">
    <property type="component" value="Unassembled WGS sequence"/>
</dbReference>
<dbReference type="EMBL" id="SWLB01000002">
    <property type="protein sequence ID" value="KAF3341251.1"/>
    <property type="molecule type" value="Genomic_DNA"/>
</dbReference>
<dbReference type="PANTHER" id="PTHR34126">
    <property type="entry name" value="PEROXISOME BIOGENESIS PROTEIN 22"/>
    <property type="match status" value="1"/>
</dbReference>
<evidence type="ECO:0000256" key="2">
    <source>
        <dbReference type="SAM" id="Phobius"/>
    </source>
</evidence>
<evidence type="ECO:0000256" key="1">
    <source>
        <dbReference type="SAM" id="MobiDB-lite"/>
    </source>
</evidence>
<dbReference type="AlphaFoldDB" id="A0A833RLG5"/>
<dbReference type="PANTHER" id="PTHR34126:SF1">
    <property type="entry name" value="PEROXISOME BIOGENESIS PROTEIN 22"/>
    <property type="match status" value="1"/>
</dbReference>
<feature type="transmembrane region" description="Helical" evidence="2">
    <location>
        <begin position="37"/>
        <end position="57"/>
    </location>
</feature>